<evidence type="ECO:0000313" key="2">
    <source>
        <dbReference type="EMBL" id="TQM83219.1"/>
    </source>
</evidence>
<dbReference type="CDD" id="cd00338">
    <property type="entry name" value="Ser_Recombinase"/>
    <property type="match status" value="1"/>
</dbReference>
<reference evidence="2 3" key="1">
    <citation type="submission" date="2019-06" db="EMBL/GenBank/DDBJ databases">
        <title>Sequencing the genomes of 1000 actinobacteria strains.</title>
        <authorList>
            <person name="Klenk H.-P."/>
        </authorList>
    </citation>
    <scope>NUCLEOTIDE SEQUENCE [LARGE SCALE GENOMIC DNA]</scope>
    <source>
        <strain evidence="2 3">DSM 45456</strain>
    </source>
</reference>
<dbReference type="InterPro" id="IPR050639">
    <property type="entry name" value="SSR_resolvase"/>
</dbReference>
<dbReference type="SMART" id="SM00857">
    <property type="entry name" value="Resolvase"/>
    <property type="match status" value="1"/>
</dbReference>
<organism evidence="2 3">
    <name type="scientific">Saccharothrix saharensis</name>
    <dbReference type="NCBI Taxonomy" id="571190"/>
    <lineage>
        <taxon>Bacteria</taxon>
        <taxon>Bacillati</taxon>
        <taxon>Actinomycetota</taxon>
        <taxon>Actinomycetes</taxon>
        <taxon>Pseudonocardiales</taxon>
        <taxon>Pseudonocardiaceae</taxon>
        <taxon>Saccharothrix</taxon>
    </lineage>
</organism>
<protein>
    <submittedName>
        <fullName evidence="2">Resolvase-like protein</fullName>
    </submittedName>
</protein>
<sequence length="568" mass="64060">MTKALNRRVSRSVAGELPPLRGIIYARASKDRRGRAVSVKSQVAVGHRFFKQHNIVVVAVLVDNHMSASRYARAERQEYKEALRLLVTGEANLLWTWESSRATRELDVFVQLRSILIEVGGYFAYDERIYDMNDPDDRMDTAEDAVDAEKETEKLRKRVRRGVESRAFAGLHHGNDWYGHRKVYDERTGEIVRIERDPVQGPVAKEAVQRLLGGENGTVIANDFNRREISCPHELKWISLHVEKLYQLSRDAESWARLTAKLSPEQVDAAVQALVWLKEKESPQTVARWLREGRYAHVFPGRWSGAKVRAVASNPALAGLRLYQGEIIGKGTWTGVITPAQHYRLAAMLGDPTRAGKKDGDRVKHVLSGVMLCDVCNVPVYGVVFDTTKNGRPVTRRFYRCVQGGHVSRQKERTEAFVIEAVLTRLERPDAEELFRVEVDAMEDATRALTEARELRARLDGFTDKAAEGELSPERLARIEAKLLPKIEAAESRARQVTIAPTVAGLVGPGAREAWARLSIVQQREVLRTIVRPRLCRSTRKGPGFDPDAIRMVWLTDRPEVPDMGQTG</sequence>
<gene>
    <name evidence="2" type="ORF">FHX81_5637</name>
</gene>
<dbReference type="PANTHER" id="PTHR30461:SF19">
    <property type="entry name" value="SITE-SPECIFIC RECOMBINASE RESOLVASE FAMILY"/>
    <property type="match status" value="1"/>
</dbReference>
<dbReference type="Proteomes" id="UP000316628">
    <property type="component" value="Unassembled WGS sequence"/>
</dbReference>
<dbReference type="GO" id="GO:0003677">
    <property type="term" value="F:DNA binding"/>
    <property type="evidence" value="ECO:0007669"/>
    <property type="project" value="InterPro"/>
</dbReference>
<evidence type="ECO:0000313" key="3">
    <source>
        <dbReference type="Proteomes" id="UP000316628"/>
    </source>
</evidence>
<dbReference type="PANTHER" id="PTHR30461">
    <property type="entry name" value="DNA-INVERTASE FROM LAMBDOID PROPHAGE"/>
    <property type="match status" value="1"/>
</dbReference>
<dbReference type="AlphaFoldDB" id="A0A543JK32"/>
<dbReference type="EMBL" id="VFPP01000001">
    <property type="protein sequence ID" value="TQM83219.1"/>
    <property type="molecule type" value="Genomic_DNA"/>
</dbReference>
<evidence type="ECO:0000259" key="1">
    <source>
        <dbReference type="SMART" id="SM00857"/>
    </source>
</evidence>
<dbReference type="GO" id="GO:0000150">
    <property type="term" value="F:DNA strand exchange activity"/>
    <property type="evidence" value="ECO:0007669"/>
    <property type="project" value="InterPro"/>
</dbReference>
<dbReference type="InterPro" id="IPR006119">
    <property type="entry name" value="Resolv_N"/>
</dbReference>
<dbReference type="InterPro" id="IPR038109">
    <property type="entry name" value="DNA_bind_recomb_sf"/>
</dbReference>
<feature type="domain" description="Resolvase/invertase-type recombinase catalytic" evidence="1">
    <location>
        <begin position="22"/>
        <end position="172"/>
    </location>
</feature>
<dbReference type="Gene3D" id="3.90.1750.20">
    <property type="entry name" value="Putative Large Serine Recombinase, Chain B, Domain 2"/>
    <property type="match status" value="1"/>
</dbReference>
<keyword evidence="3" id="KW-1185">Reference proteome</keyword>
<comment type="caution">
    <text evidence="2">The sequence shown here is derived from an EMBL/GenBank/DDBJ whole genome shotgun (WGS) entry which is preliminary data.</text>
</comment>
<dbReference type="SUPFAM" id="SSF53041">
    <property type="entry name" value="Resolvase-like"/>
    <property type="match status" value="1"/>
</dbReference>
<dbReference type="Pfam" id="PF00239">
    <property type="entry name" value="Resolvase"/>
    <property type="match status" value="1"/>
</dbReference>
<name>A0A543JK32_9PSEU</name>
<dbReference type="Gene3D" id="3.40.50.1390">
    <property type="entry name" value="Resolvase, N-terminal catalytic domain"/>
    <property type="match status" value="1"/>
</dbReference>
<proteinExistence type="predicted"/>
<dbReference type="RefSeq" id="WP_170232191.1">
    <property type="nucleotide sequence ID" value="NZ_VFPP01000001.1"/>
</dbReference>
<accession>A0A543JK32</accession>
<dbReference type="InterPro" id="IPR036162">
    <property type="entry name" value="Resolvase-like_N_sf"/>
</dbReference>